<evidence type="ECO:0000313" key="1">
    <source>
        <dbReference type="EMBL" id="KAK3064842.1"/>
    </source>
</evidence>
<dbReference type="EMBL" id="JAWDJW010006415">
    <property type="protein sequence ID" value="KAK3064842.1"/>
    <property type="molecule type" value="Genomic_DNA"/>
</dbReference>
<evidence type="ECO:0000313" key="2">
    <source>
        <dbReference type="Proteomes" id="UP001186974"/>
    </source>
</evidence>
<organism evidence="1 2">
    <name type="scientific">Coniosporium uncinatum</name>
    <dbReference type="NCBI Taxonomy" id="93489"/>
    <lineage>
        <taxon>Eukaryota</taxon>
        <taxon>Fungi</taxon>
        <taxon>Dikarya</taxon>
        <taxon>Ascomycota</taxon>
        <taxon>Pezizomycotina</taxon>
        <taxon>Dothideomycetes</taxon>
        <taxon>Dothideomycetes incertae sedis</taxon>
        <taxon>Coniosporium</taxon>
    </lineage>
</organism>
<proteinExistence type="predicted"/>
<keyword evidence="2" id="KW-1185">Reference proteome</keyword>
<comment type="caution">
    <text evidence="1">The sequence shown here is derived from an EMBL/GenBank/DDBJ whole genome shotgun (WGS) entry which is preliminary data.</text>
</comment>
<accession>A0ACC3DBV7</accession>
<sequence length="157" mass="16630">MLRIEDVEVVDVHVHPLVLELTGKTEPKDGLEGKFSVYHGAAVGLLCGKATPAEYEDAVVLDPAVIEVRGKIRATVDESLRADECHIRLDLGDNKMIEVHVDHAVDSLQAPMSDGELQAKSLDQCGPVFGDEGASKASGACRSLEQTQAVAGMAAAL</sequence>
<dbReference type="Proteomes" id="UP001186974">
    <property type="component" value="Unassembled WGS sequence"/>
</dbReference>
<reference evidence="1" key="1">
    <citation type="submission" date="2024-09" db="EMBL/GenBank/DDBJ databases">
        <title>Black Yeasts Isolated from many extreme environments.</title>
        <authorList>
            <person name="Coleine C."/>
            <person name="Stajich J.E."/>
            <person name="Selbmann L."/>
        </authorList>
    </citation>
    <scope>NUCLEOTIDE SEQUENCE</scope>
    <source>
        <strain evidence="1">CCFEE 5737</strain>
    </source>
</reference>
<name>A0ACC3DBV7_9PEZI</name>
<gene>
    <name evidence="1" type="ORF">LTS18_003462</name>
</gene>
<protein>
    <submittedName>
        <fullName evidence="1">Uncharacterized protein</fullName>
    </submittedName>
</protein>